<dbReference type="InterPro" id="IPR013216">
    <property type="entry name" value="Methyltransf_11"/>
</dbReference>
<keyword evidence="6" id="KW-1185">Reference proteome</keyword>
<accession>A0ABY8BZZ9</accession>
<feature type="domain" description="Methyltransferase type 11" evidence="4">
    <location>
        <begin position="50"/>
        <end position="137"/>
    </location>
</feature>
<evidence type="ECO:0000313" key="6">
    <source>
        <dbReference type="Proteomes" id="UP001214553"/>
    </source>
</evidence>
<dbReference type="GO" id="GO:0008168">
    <property type="term" value="F:methyltransferase activity"/>
    <property type="evidence" value="ECO:0007669"/>
    <property type="project" value="UniProtKB-KW"/>
</dbReference>
<reference evidence="5 6" key="1">
    <citation type="submission" date="2023-03" db="EMBL/GenBank/DDBJ databases">
        <title>Genome sequence of Microbacterium sp. KACC 23027.</title>
        <authorList>
            <person name="Kim S."/>
            <person name="Heo J."/>
            <person name="Kwon S.-W."/>
        </authorList>
    </citation>
    <scope>NUCLEOTIDE SEQUENCE [LARGE SCALE GENOMIC DNA]</scope>
    <source>
        <strain evidence="5 6">KACC 23027</strain>
    </source>
</reference>
<gene>
    <name evidence="5" type="ORF">PU630_04095</name>
</gene>
<evidence type="ECO:0000256" key="3">
    <source>
        <dbReference type="ARBA" id="ARBA00022679"/>
    </source>
</evidence>
<proteinExistence type="inferred from homology"/>
<dbReference type="InterPro" id="IPR051052">
    <property type="entry name" value="Diverse_substrate_MTase"/>
</dbReference>
<evidence type="ECO:0000256" key="2">
    <source>
        <dbReference type="ARBA" id="ARBA00022603"/>
    </source>
</evidence>
<dbReference type="SUPFAM" id="SSF53335">
    <property type="entry name" value="S-adenosyl-L-methionine-dependent methyltransferases"/>
    <property type="match status" value="1"/>
</dbReference>
<evidence type="ECO:0000256" key="1">
    <source>
        <dbReference type="ARBA" id="ARBA00008361"/>
    </source>
</evidence>
<dbReference type="InterPro" id="IPR029063">
    <property type="entry name" value="SAM-dependent_MTases_sf"/>
</dbReference>
<keyword evidence="2 5" id="KW-0489">Methyltransferase</keyword>
<dbReference type="Proteomes" id="UP001214553">
    <property type="component" value="Chromosome"/>
</dbReference>
<dbReference type="PANTHER" id="PTHR44942">
    <property type="entry name" value="METHYLTRANSF_11 DOMAIN-CONTAINING PROTEIN"/>
    <property type="match status" value="1"/>
</dbReference>
<dbReference type="Pfam" id="PF08241">
    <property type="entry name" value="Methyltransf_11"/>
    <property type="match status" value="1"/>
</dbReference>
<dbReference type="PANTHER" id="PTHR44942:SF4">
    <property type="entry name" value="METHYLTRANSFERASE TYPE 11 DOMAIN-CONTAINING PROTEIN"/>
    <property type="match status" value="1"/>
</dbReference>
<evidence type="ECO:0000259" key="4">
    <source>
        <dbReference type="Pfam" id="PF08241"/>
    </source>
</evidence>
<protein>
    <submittedName>
        <fullName evidence="5">Class I SAM-dependent methyltransferase</fullName>
    </submittedName>
</protein>
<dbReference type="CDD" id="cd02440">
    <property type="entry name" value="AdoMet_MTases"/>
    <property type="match status" value="1"/>
</dbReference>
<name>A0ABY8BZZ9_9MICO</name>
<organism evidence="5 6">
    <name type="scientific">Microbacterium horticulturae</name>
    <dbReference type="NCBI Taxonomy" id="3028316"/>
    <lineage>
        <taxon>Bacteria</taxon>
        <taxon>Bacillati</taxon>
        <taxon>Actinomycetota</taxon>
        <taxon>Actinomycetes</taxon>
        <taxon>Micrococcales</taxon>
        <taxon>Microbacteriaceae</taxon>
        <taxon>Microbacterium</taxon>
    </lineage>
</organism>
<dbReference type="RefSeq" id="WP_275279084.1">
    <property type="nucleotide sequence ID" value="NZ_CP119108.1"/>
</dbReference>
<dbReference type="EMBL" id="CP119108">
    <property type="protein sequence ID" value="WEG09758.1"/>
    <property type="molecule type" value="Genomic_DNA"/>
</dbReference>
<evidence type="ECO:0000313" key="5">
    <source>
        <dbReference type="EMBL" id="WEG09758.1"/>
    </source>
</evidence>
<dbReference type="Gene3D" id="3.40.50.150">
    <property type="entry name" value="Vaccinia Virus protein VP39"/>
    <property type="match status" value="1"/>
</dbReference>
<sequence length="273" mass="29939">MTDAAQPFRARTIAEGFGADAEAYDRFRPHYPAPLAEVVLDGLPTAPRTVDVGIGTGLSALPFRDAGCRVLGVEVDERMAEVARRRGFDVEIARFEEWDAAGRAFDLVIAGQTWHWVDPVAGAAKARDVLSPGGRMAVFWNAGDPTPEIAAGFAEAYRSVDTGLPFTPWASPQREGYRAMLQTAADGIHSSDGFDEPEWFRVDWQAEITRDEWLAQVPTGGGHNRIAPEKLDELLRAIGAVVDRAGGRFTMEYATLGVLARRREADRDDRQGR</sequence>
<keyword evidence="3" id="KW-0808">Transferase</keyword>
<dbReference type="GO" id="GO:0032259">
    <property type="term" value="P:methylation"/>
    <property type="evidence" value="ECO:0007669"/>
    <property type="project" value="UniProtKB-KW"/>
</dbReference>
<comment type="similarity">
    <text evidence="1">Belongs to the methyltransferase superfamily.</text>
</comment>